<keyword evidence="9" id="KW-0406">Ion transport</keyword>
<feature type="transmembrane region" description="Helical" evidence="12">
    <location>
        <begin position="279"/>
        <end position="300"/>
    </location>
</feature>
<dbReference type="InterPro" id="IPR020846">
    <property type="entry name" value="MFS_dom"/>
</dbReference>
<evidence type="ECO:0000313" key="14">
    <source>
        <dbReference type="RefSeq" id="XP_028145634.1"/>
    </source>
</evidence>
<dbReference type="GO" id="GO:0016020">
    <property type="term" value="C:membrane"/>
    <property type="evidence" value="ECO:0007669"/>
    <property type="project" value="UniProtKB-SubCell"/>
</dbReference>
<gene>
    <name evidence="14" type="primary">LOC114339213</name>
</gene>
<dbReference type="InParanoid" id="A0A6P7G935"/>
<dbReference type="Pfam" id="PF07690">
    <property type="entry name" value="MFS_1"/>
    <property type="match status" value="1"/>
</dbReference>
<protein>
    <recommendedName>
        <fullName evidence="11">Putative inorganic phosphate cotransporter</fullName>
    </recommendedName>
</protein>
<feature type="transmembrane region" description="Helical" evidence="12">
    <location>
        <begin position="185"/>
        <end position="207"/>
    </location>
</feature>
<dbReference type="AlphaFoldDB" id="A0A6P7G935"/>
<feature type="domain" description="Major facilitator superfamily (MFS) profile" evidence="13">
    <location>
        <begin position="49"/>
        <end position="471"/>
    </location>
</feature>
<dbReference type="Gene3D" id="1.20.1250.20">
    <property type="entry name" value="MFS general substrate transporter like domains"/>
    <property type="match status" value="2"/>
</dbReference>
<evidence type="ECO:0000256" key="6">
    <source>
        <dbReference type="ARBA" id="ARBA00022989"/>
    </source>
</evidence>
<evidence type="ECO:0000256" key="11">
    <source>
        <dbReference type="ARBA" id="ARBA00068450"/>
    </source>
</evidence>
<evidence type="ECO:0000256" key="8">
    <source>
        <dbReference type="ARBA" id="ARBA00023136"/>
    </source>
</evidence>
<feature type="transmembrane region" description="Helical" evidence="12">
    <location>
        <begin position="51"/>
        <end position="76"/>
    </location>
</feature>
<keyword evidence="4 12" id="KW-0812">Transmembrane</keyword>
<evidence type="ECO:0000256" key="9">
    <source>
        <dbReference type="ARBA" id="ARBA00023201"/>
    </source>
</evidence>
<keyword evidence="7" id="KW-0915">Sodium</keyword>
<dbReference type="PROSITE" id="PS50850">
    <property type="entry name" value="MFS"/>
    <property type="match status" value="1"/>
</dbReference>
<feature type="transmembrane region" description="Helical" evidence="12">
    <location>
        <begin position="416"/>
        <end position="436"/>
    </location>
</feature>
<dbReference type="GO" id="GO:0006820">
    <property type="term" value="P:monoatomic anion transport"/>
    <property type="evidence" value="ECO:0007669"/>
    <property type="project" value="TreeGrafter"/>
</dbReference>
<evidence type="ECO:0000256" key="3">
    <source>
        <dbReference type="ARBA" id="ARBA00022448"/>
    </source>
</evidence>
<organism evidence="14">
    <name type="scientific">Diabrotica virgifera virgifera</name>
    <name type="common">western corn rootworm</name>
    <dbReference type="NCBI Taxonomy" id="50390"/>
    <lineage>
        <taxon>Eukaryota</taxon>
        <taxon>Metazoa</taxon>
        <taxon>Ecdysozoa</taxon>
        <taxon>Arthropoda</taxon>
        <taxon>Hexapoda</taxon>
        <taxon>Insecta</taxon>
        <taxon>Pterygota</taxon>
        <taxon>Neoptera</taxon>
        <taxon>Endopterygota</taxon>
        <taxon>Coleoptera</taxon>
        <taxon>Polyphaga</taxon>
        <taxon>Cucujiformia</taxon>
        <taxon>Chrysomeloidea</taxon>
        <taxon>Chrysomelidae</taxon>
        <taxon>Galerucinae</taxon>
        <taxon>Diabroticina</taxon>
        <taxon>Diabroticites</taxon>
        <taxon>Diabrotica</taxon>
    </lineage>
</organism>
<name>A0A6P7G935_DIAVI</name>
<dbReference type="SUPFAM" id="SSF103473">
    <property type="entry name" value="MFS general substrate transporter"/>
    <property type="match status" value="1"/>
</dbReference>
<keyword evidence="6 12" id="KW-1133">Transmembrane helix</keyword>
<dbReference type="GO" id="GO:0006814">
    <property type="term" value="P:sodium ion transport"/>
    <property type="evidence" value="ECO:0007669"/>
    <property type="project" value="UniProtKB-KW"/>
</dbReference>
<evidence type="ECO:0000259" key="13">
    <source>
        <dbReference type="PROSITE" id="PS50850"/>
    </source>
</evidence>
<feature type="transmembrane region" description="Helical" evidence="12">
    <location>
        <begin position="448"/>
        <end position="467"/>
    </location>
</feature>
<evidence type="ECO:0000256" key="2">
    <source>
        <dbReference type="ARBA" id="ARBA00008586"/>
    </source>
</evidence>
<evidence type="ECO:0000256" key="12">
    <source>
        <dbReference type="SAM" id="Phobius"/>
    </source>
</evidence>
<accession>A0A6P7G935</accession>
<feature type="transmembrane region" description="Helical" evidence="12">
    <location>
        <begin position="149"/>
        <end position="173"/>
    </location>
</feature>
<dbReference type="FunFam" id="1.20.1250.20:FF:000003">
    <property type="entry name" value="Solute carrier family 17 member 3"/>
    <property type="match status" value="1"/>
</dbReference>
<evidence type="ECO:0000256" key="1">
    <source>
        <dbReference type="ARBA" id="ARBA00004141"/>
    </source>
</evidence>
<feature type="transmembrane region" description="Helical" evidence="12">
    <location>
        <begin position="213"/>
        <end position="235"/>
    </location>
</feature>
<evidence type="ECO:0000256" key="4">
    <source>
        <dbReference type="ARBA" id="ARBA00022692"/>
    </source>
</evidence>
<dbReference type="PANTHER" id="PTHR11662:SF280">
    <property type="entry name" value="FI21844P1-RELATED"/>
    <property type="match status" value="1"/>
</dbReference>
<feature type="transmembrane region" description="Helical" evidence="12">
    <location>
        <begin position="383"/>
        <end position="404"/>
    </location>
</feature>
<feature type="transmembrane region" description="Helical" evidence="12">
    <location>
        <begin position="123"/>
        <end position="143"/>
    </location>
</feature>
<keyword evidence="5" id="KW-0769">Symport</keyword>
<comment type="similarity">
    <text evidence="2">Belongs to the major facilitator superfamily. Sodium/anion cotransporter family.</text>
</comment>
<comment type="function">
    <text evidence="10">May be an inorganic phosphate cotransporter.</text>
</comment>
<dbReference type="PANTHER" id="PTHR11662">
    <property type="entry name" value="SOLUTE CARRIER FAMILY 17"/>
    <property type="match status" value="1"/>
</dbReference>
<dbReference type="InterPro" id="IPR050382">
    <property type="entry name" value="MFS_Na/Anion_cotransporter"/>
</dbReference>
<feature type="transmembrane region" description="Helical" evidence="12">
    <location>
        <begin position="353"/>
        <end position="371"/>
    </location>
</feature>
<dbReference type="InterPro" id="IPR011701">
    <property type="entry name" value="MFS"/>
</dbReference>
<dbReference type="RefSeq" id="XP_028145634.1">
    <property type="nucleotide sequence ID" value="XM_028289833.1"/>
</dbReference>
<dbReference type="FunFam" id="1.20.1250.20:FF:000144">
    <property type="entry name" value="Picot, isoform B"/>
    <property type="match status" value="1"/>
</dbReference>
<dbReference type="GO" id="GO:0015293">
    <property type="term" value="F:symporter activity"/>
    <property type="evidence" value="ECO:0007669"/>
    <property type="project" value="UniProtKB-KW"/>
</dbReference>
<evidence type="ECO:0000256" key="10">
    <source>
        <dbReference type="ARBA" id="ARBA00054632"/>
    </source>
</evidence>
<sequence>MVQDNKISNNLVYQLVNTEIKEGDDVTARIEEKKDDEIDSGPKFGKRHVQVIFLFTLLLIGYCIRVNLSLTIVAMTDPNANENKDIPTFDWKNRNVILSAFFWGYVTPQILAGWLMTRYGPKWFLVGSMAIGAILGYAIPLLATYYGSTAVIICRVIQGASQGFFVPGISCFTSRWIPIAERGRLGTFMYAASPMGSVVSMMLSGAISASSYGWPMVFHFFSTLGIVWCVLYLFCGSNSPSENKSITEVEKNYILRTSVDVNKKPLPTPWRHILTSIHFYALIYTYTCNVLGLWLLLTQIPTYMSKIMKFDIKSNGTLTASIYLSQWLLSIILGSVSDYVINRKILSLTLTRKLVSGVGTFGPAISLVFLAQCTEENTVKGVILLFLAVGTGGAQICSILINSVDLSPNHAGVLQGIVNAFSHVFAIFAPLIAEFLVSDEYNPAQWQIVFYFGSCVYLSGGIIFSVFGSGKVQPWNDLYNSNVAA</sequence>
<proteinExistence type="inferred from homology"/>
<evidence type="ECO:0000256" key="7">
    <source>
        <dbReference type="ARBA" id="ARBA00023053"/>
    </source>
</evidence>
<feature type="transmembrane region" description="Helical" evidence="12">
    <location>
        <begin position="96"/>
        <end position="116"/>
    </location>
</feature>
<feature type="transmembrane region" description="Helical" evidence="12">
    <location>
        <begin position="320"/>
        <end position="341"/>
    </location>
</feature>
<keyword evidence="3" id="KW-0813">Transport</keyword>
<keyword evidence="9" id="KW-0739">Sodium transport</keyword>
<dbReference type="InterPro" id="IPR036259">
    <property type="entry name" value="MFS_trans_sf"/>
</dbReference>
<keyword evidence="8 12" id="KW-0472">Membrane</keyword>
<evidence type="ECO:0000256" key="5">
    <source>
        <dbReference type="ARBA" id="ARBA00022847"/>
    </source>
</evidence>
<comment type="subcellular location">
    <subcellularLocation>
        <location evidence="1">Membrane</location>
        <topology evidence="1">Multi-pass membrane protein</topology>
    </subcellularLocation>
</comment>
<reference evidence="14" key="1">
    <citation type="submission" date="2025-08" db="UniProtKB">
        <authorList>
            <consortium name="RefSeq"/>
        </authorList>
    </citation>
    <scope>IDENTIFICATION</scope>
</reference>